<dbReference type="Proteomes" id="UP000248817">
    <property type="component" value="Unassembled WGS sequence"/>
</dbReference>
<dbReference type="PANTHER" id="PTHR37534:SF46">
    <property type="entry name" value="ZN(II)2CYS6 TRANSCRIPTION FACTOR (EUROFUNG)"/>
    <property type="match status" value="1"/>
</dbReference>
<comment type="subcellular location">
    <subcellularLocation>
        <location evidence="1">Nucleus</location>
    </subcellularLocation>
</comment>
<evidence type="ECO:0000256" key="2">
    <source>
        <dbReference type="ARBA" id="ARBA00023242"/>
    </source>
</evidence>
<dbReference type="PANTHER" id="PTHR37534">
    <property type="entry name" value="TRANSCRIPTIONAL ACTIVATOR PROTEIN UGA3"/>
    <property type="match status" value="1"/>
</dbReference>
<protein>
    <recommendedName>
        <fullName evidence="5">C6 finger domain protein</fullName>
    </recommendedName>
</protein>
<dbReference type="EMBL" id="KZ825521">
    <property type="protein sequence ID" value="PYI30063.1"/>
    <property type="molecule type" value="Genomic_DNA"/>
</dbReference>
<sequence length="453" mass="50291">MSSPFPRRTSWGLKLSGRENQDIRYLTHCCRRTIVAIGECPQPVLEDILHLASENSTILSALLALSARQRMSDANHARATHPASGGAPHAPPSRSCWAALDWYQATITKTPGSAVSGADAVEVLCSCELLALFAFPEHVHNWSMHVGGMIAVLESLDRELVRTLPLVRNARSIAAYWDIAAFALNRPERSQQTWLRWGLGPRPRGRGHGAAFAGDAPAAFSPFEISTGYPETLITVIALVSAVMEDNLLRNTGRGDETRSAEDHDSVGLQDSPVLYWTSRMHVIIAEWEPPAIPPHISTTLSLALSNAWEIMRKAAHIYLTRGGFATSVYTPRATQRERTNRRFVREMIFGLQSLISLAEEQEITIANAMIWPMTVIGNEICDDRSLQRELVALFHRLQTYFRIAHFNQVLDLLAELWQRFADSTSLVDSMEPPAALSLQILAAEKDLSVPLF</sequence>
<name>A0A2V5I7M2_9EURO</name>
<evidence type="ECO:0000313" key="4">
    <source>
        <dbReference type="Proteomes" id="UP000248817"/>
    </source>
</evidence>
<evidence type="ECO:0008006" key="5">
    <source>
        <dbReference type="Google" id="ProtNLM"/>
    </source>
</evidence>
<evidence type="ECO:0000256" key="1">
    <source>
        <dbReference type="ARBA" id="ARBA00004123"/>
    </source>
</evidence>
<gene>
    <name evidence="3" type="ORF">BP00DRAFT_447819</name>
</gene>
<reference evidence="3 4" key="1">
    <citation type="submission" date="2018-02" db="EMBL/GenBank/DDBJ databases">
        <title>The genomes of Aspergillus section Nigri reveals drivers in fungal speciation.</title>
        <authorList>
            <consortium name="DOE Joint Genome Institute"/>
            <person name="Vesth T.C."/>
            <person name="Nybo J."/>
            <person name="Theobald S."/>
            <person name="Brandl J."/>
            <person name="Frisvad J.C."/>
            <person name="Nielsen K.F."/>
            <person name="Lyhne E.K."/>
            <person name="Kogle M.E."/>
            <person name="Kuo A."/>
            <person name="Riley R."/>
            <person name="Clum A."/>
            <person name="Nolan M."/>
            <person name="Lipzen A."/>
            <person name="Salamov A."/>
            <person name="Henrissat B."/>
            <person name="Wiebenga A."/>
            <person name="De vries R.P."/>
            <person name="Grigoriev I.V."/>
            <person name="Mortensen U.H."/>
            <person name="Andersen M.R."/>
            <person name="Baker S.E."/>
        </authorList>
    </citation>
    <scope>NUCLEOTIDE SEQUENCE [LARGE SCALE GENOMIC DNA]</scope>
    <source>
        <strain evidence="3 4">CBS 114.80</strain>
    </source>
</reference>
<evidence type="ECO:0000313" key="3">
    <source>
        <dbReference type="EMBL" id="PYI30063.1"/>
    </source>
</evidence>
<accession>A0A2V5I7M2</accession>
<dbReference type="Pfam" id="PF11951">
    <property type="entry name" value="Fungal_trans_2"/>
    <property type="match status" value="1"/>
</dbReference>
<keyword evidence="2" id="KW-0539">Nucleus</keyword>
<dbReference type="AlphaFoldDB" id="A0A2V5I7M2"/>
<keyword evidence="4" id="KW-1185">Reference proteome</keyword>
<proteinExistence type="predicted"/>
<dbReference type="GO" id="GO:0005634">
    <property type="term" value="C:nucleus"/>
    <property type="evidence" value="ECO:0007669"/>
    <property type="project" value="UniProtKB-SubCell"/>
</dbReference>
<organism evidence="3 4">
    <name type="scientific">Aspergillus indologenus CBS 114.80</name>
    <dbReference type="NCBI Taxonomy" id="1450541"/>
    <lineage>
        <taxon>Eukaryota</taxon>
        <taxon>Fungi</taxon>
        <taxon>Dikarya</taxon>
        <taxon>Ascomycota</taxon>
        <taxon>Pezizomycotina</taxon>
        <taxon>Eurotiomycetes</taxon>
        <taxon>Eurotiomycetidae</taxon>
        <taxon>Eurotiales</taxon>
        <taxon>Aspergillaceae</taxon>
        <taxon>Aspergillus</taxon>
        <taxon>Aspergillus subgen. Circumdati</taxon>
    </lineage>
</organism>
<dbReference type="InterPro" id="IPR021858">
    <property type="entry name" value="Fun_TF"/>
</dbReference>